<dbReference type="AlphaFoldDB" id="A0A553R614"/>
<keyword evidence="5 11" id="KW-0274">FAD</keyword>
<dbReference type="PIRSF" id="PIRSF000168">
    <property type="entry name" value="Acyl-CoA_oxidase"/>
    <property type="match status" value="1"/>
</dbReference>
<feature type="active site" description="Proton acceptor" evidence="10">
    <location>
        <position position="487"/>
    </location>
</feature>
<evidence type="ECO:0000256" key="10">
    <source>
        <dbReference type="PIRSR" id="PIRSR000168-1"/>
    </source>
</evidence>
<comment type="caution">
    <text evidence="16">The sequence shown here is derived from an EMBL/GenBank/DDBJ whole genome shotgun (WGS) entry which is preliminary data.</text>
</comment>
<evidence type="ECO:0000256" key="11">
    <source>
        <dbReference type="PIRSR" id="PIRSR000168-2"/>
    </source>
</evidence>
<evidence type="ECO:0000259" key="13">
    <source>
        <dbReference type="Pfam" id="PF01756"/>
    </source>
</evidence>
<evidence type="ECO:0008006" key="18">
    <source>
        <dbReference type="Google" id="ProtNLM"/>
    </source>
</evidence>
<feature type="non-terminal residue" evidence="16">
    <location>
        <position position="1"/>
    </location>
</feature>
<dbReference type="PANTHER" id="PTHR10909">
    <property type="entry name" value="ELECTRON TRANSPORT OXIDOREDUCTASE"/>
    <property type="match status" value="1"/>
</dbReference>
<evidence type="ECO:0000259" key="15">
    <source>
        <dbReference type="Pfam" id="PF22924"/>
    </source>
</evidence>
<evidence type="ECO:0000313" key="16">
    <source>
        <dbReference type="EMBL" id="TRY97605.1"/>
    </source>
</evidence>
<dbReference type="PANTHER" id="PTHR10909:SF352">
    <property type="entry name" value="ACYL-COENZYME A OXIDASE-LIKE PROTEIN"/>
    <property type="match status" value="1"/>
</dbReference>
<evidence type="ECO:0000256" key="9">
    <source>
        <dbReference type="ARBA" id="ARBA00023140"/>
    </source>
</evidence>
<dbReference type="GO" id="GO:0055088">
    <property type="term" value="P:lipid homeostasis"/>
    <property type="evidence" value="ECO:0007669"/>
    <property type="project" value="TreeGrafter"/>
</dbReference>
<dbReference type="InterPro" id="IPR006091">
    <property type="entry name" value="Acyl-CoA_Oxase/DH_mid-dom"/>
</dbReference>
<name>A0A553R614_9TELE</name>
<dbReference type="FunFam" id="2.40.110.10:FF:000019">
    <property type="entry name" value="Acyl-coenzyme A oxidase"/>
    <property type="match status" value="1"/>
</dbReference>
<organism evidence="16 17">
    <name type="scientific">Danionella cerebrum</name>
    <dbReference type="NCBI Taxonomy" id="2873325"/>
    <lineage>
        <taxon>Eukaryota</taxon>
        <taxon>Metazoa</taxon>
        <taxon>Chordata</taxon>
        <taxon>Craniata</taxon>
        <taxon>Vertebrata</taxon>
        <taxon>Euteleostomi</taxon>
        <taxon>Actinopterygii</taxon>
        <taxon>Neopterygii</taxon>
        <taxon>Teleostei</taxon>
        <taxon>Ostariophysi</taxon>
        <taxon>Cypriniformes</taxon>
        <taxon>Danionidae</taxon>
        <taxon>Danioninae</taxon>
        <taxon>Danionella</taxon>
    </lineage>
</organism>
<protein>
    <recommendedName>
        <fullName evidence="18">Acyl-coenzyme A oxidase</fullName>
    </recommendedName>
</protein>
<keyword evidence="9" id="KW-0576">Peroxisome</keyword>
<reference evidence="16 17" key="1">
    <citation type="journal article" date="2019" name="Sci. Data">
        <title>Hybrid genome assembly and annotation of Danionella translucida.</title>
        <authorList>
            <person name="Kadobianskyi M."/>
            <person name="Schulze L."/>
            <person name="Schuelke M."/>
            <person name="Judkewitz B."/>
        </authorList>
    </citation>
    <scope>NUCLEOTIDE SEQUENCE [LARGE SCALE GENOMIC DNA]</scope>
    <source>
        <strain evidence="16 17">Bolton</strain>
    </source>
</reference>
<dbReference type="Pfam" id="PF01756">
    <property type="entry name" value="ACOX"/>
    <property type="match status" value="1"/>
</dbReference>
<gene>
    <name evidence="16" type="ORF">DNTS_004741</name>
</gene>
<dbReference type="GO" id="GO:0071949">
    <property type="term" value="F:FAD binding"/>
    <property type="evidence" value="ECO:0007669"/>
    <property type="project" value="InterPro"/>
</dbReference>
<evidence type="ECO:0000256" key="3">
    <source>
        <dbReference type="ARBA" id="ARBA00006288"/>
    </source>
</evidence>
<evidence type="ECO:0000313" key="17">
    <source>
        <dbReference type="Proteomes" id="UP000316079"/>
    </source>
</evidence>
<evidence type="ECO:0000256" key="6">
    <source>
        <dbReference type="ARBA" id="ARBA00022832"/>
    </source>
</evidence>
<dbReference type="GO" id="GO:0033540">
    <property type="term" value="P:fatty acid beta-oxidation using acyl-CoA oxidase"/>
    <property type="evidence" value="ECO:0007669"/>
    <property type="project" value="TreeGrafter"/>
</dbReference>
<feature type="domain" description="Acyl-CoA oxidase C-alpha1" evidence="15">
    <location>
        <begin position="316"/>
        <end position="429"/>
    </location>
</feature>
<evidence type="ECO:0000256" key="12">
    <source>
        <dbReference type="SAM" id="MobiDB-lite"/>
    </source>
</evidence>
<evidence type="ECO:0000256" key="4">
    <source>
        <dbReference type="ARBA" id="ARBA00022630"/>
    </source>
</evidence>
<dbReference type="InterPro" id="IPR046373">
    <property type="entry name" value="Acyl-CoA_Oxase/DH_mid-dom_sf"/>
</dbReference>
<keyword evidence="7" id="KW-0560">Oxidoreductase</keyword>
<dbReference type="InterPro" id="IPR055060">
    <property type="entry name" value="ACOX_C_alpha1"/>
</dbReference>
<proteinExistence type="inferred from homology"/>
<dbReference type="FunFam" id="1.20.140.10:FF:000007">
    <property type="entry name" value="Acyl-coenzyme A oxidase"/>
    <property type="match status" value="1"/>
</dbReference>
<dbReference type="STRING" id="623744.A0A553R614"/>
<dbReference type="EMBL" id="SRMA01025216">
    <property type="protein sequence ID" value="TRY97605.1"/>
    <property type="molecule type" value="Genomic_DNA"/>
</dbReference>
<feature type="domain" description="Acyl-CoA oxidase/dehydrogenase middle" evidence="14">
    <location>
        <begin position="173"/>
        <end position="280"/>
    </location>
</feature>
<dbReference type="GO" id="GO:0003997">
    <property type="term" value="F:acyl-CoA oxidase activity"/>
    <property type="evidence" value="ECO:0007669"/>
    <property type="project" value="InterPro"/>
</dbReference>
<keyword evidence="4" id="KW-0285">Flavoprotein</keyword>
<dbReference type="Gene3D" id="1.20.140.10">
    <property type="entry name" value="Butyryl-CoA Dehydrogenase, subunit A, domain 3"/>
    <property type="match status" value="2"/>
</dbReference>
<accession>A0A553R614</accession>
<evidence type="ECO:0000256" key="7">
    <source>
        <dbReference type="ARBA" id="ARBA00023002"/>
    </source>
</evidence>
<feature type="binding site" evidence="11">
    <location>
        <position position="215"/>
    </location>
    <ligand>
        <name>FAD</name>
        <dbReference type="ChEBI" id="CHEBI:57692"/>
    </ligand>
</feature>
<reference evidence="16" key="2">
    <citation type="submission" date="2019-04" db="EMBL/GenBank/DDBJ databases">
        <authorList>
            <person name="Kadobianskyi M."/>
            <person name="Schulze L."/>
            <person name="Schuelke M."/>
            <person name="Judkewitz B."/>
        </authorList>
    </citation>
    <scope>NUCLEOTIDE SEQUENCE</scope>
    <source>
        <strain evidence="16">Bolton</strain>
        <tissue evidence="16">Whole-body</tissue>
    </source>
</reference>
<dbReference type="SUPFAM" id="SSF47203">
    <property type="entry name" value="Acyl-CoA dehydrogenase C-terminal domain-like"/>
    <property type="match status" value="3"/>
</dbReference>
<dbReference type="InterPro" id="IPR012258">
    <property type="entry name" value="Acyl-CoA_oxidase"/>
</dbReference>
<comment type="cofactor">
    <cofactor evidence="1">
        <name>FAD</name>
        <dbReference type="ChEBI" id="CHEBI:57692"/>
    </cofactor>
</comment>
<dbReference type="InterPro" id="IPR036250">
    <property type="entry name" value="AcylCo_DH-like_C"/>
</dbReference>
<dbReference type="GO" id="GO:0005777">
    <property type="term" value="C:peroxisome"/>
    <property type="evidence" value="ECO:0007669"/>
    <property type="project" value="UniProtKB-SubCell"/>
</dbReference>
<dbReference type="Pfam" id="PF02770">
    <property type="entry name" value="Acyl-CoA_dh_M"/>
    <property type="match status" value="1"/>
</dbReference>
<dbReference type="SUPFAM" id="SSF56645">
    <property type="entry name" value="Acyl-CoA dehydrogenase NM domain-like"/>
    <property type="match status" value="1"/>
</dbReference>
<dbReference type="Gene3D" id="2.40.110.10">
    <property type="entry name" value="Butyryl-CoA Dehydrogenase, subunit A, domain 2"/>
    <property type="match status" value="1"/>
</dbReference>
<dbReference type="GO" id="GO:0005504">
    <property type="term" value="F:fatty acid binding"/>
    <property type="evidence" value="ECO:0007669"/>
    <property type="project" value="TreeGrafter"/>
</dbReference>
<comment type="similarity">
    <text evidence="3">Belongs to the acyl-CoA oxidase family.</text>
</comment>
<dbReference type="InterPro" id="IPR002655">
    <property type="entry name" value="Acyl-CoA_oxidase_C"/>
</dbReference>
<evidence type="ECO:0000259" key="14">
    <source>
        <dbReference type="Pfam" id="PF02770"/>
    </source>
</evidence>
<dbReference type="Pfam" id="PF22924">
    <property type="entry name" value="ACOX_C_alpha1"/>
    <property type="match status" value="1"/>
</dbReference>
<dbReference type="InterPro" id="IPR009100">
    <property type="entry name" value="AcylCoA_DH/oxidase_NM_dom_sf"/>
</dbReference>
<evidence type="ECO:0000256" key="5">
    <source>
        <dbReference type="ARBA" id="ARBA00022827"/>
    </source>
</evidence>
<dbReference type="Proteomes" id="UP000316079">
    <property type="component" value="Unassembled WGS sequence"/>
</dbReference>
<keyword evidence="17" id="KW-1185">Reference proteome</keyword>
<evidence type="ECO:0000256" key="1">
    <source>
        <dbReference type="ARBA" id="ARBA00001974"/>
    </source>
</evidence>
<keyword evidence="8" id="KW-0443">Lipid metabolism</keyword>
<evidence type="ECO:0000256" key="2">
    <source>
        <dbReference type="ARBA" id="ARBA00004275"/>
    </source>
</evidence>
<feature type="binding site" evidence="11">
    <location>
        <position position="176"/>
    </location>
    <ligand>
        <name>FAD</name>
        <dbReference type="ChEBI" id="CHEBI:57692"/>
    </ligand>
</feature>
<feature type="region of interest" description="Disordered" evidence="12">
    <location>
        <begin position="437"/>
        <end position="457"/>
    </location>
</feature>
<dbReference type="OrthoDB" id="538336at2759"/>
<sequence length="714" mass="80731">GVARRRTDDIIQKRKLTSTVNSKSENTREQAMILSSSMDQKRPSSLARYLDGDFWEIKDAFRDAISKSSLFQCSWFDLSLEQSRDLTADRLYHILRLPVMKEHLKKQLKEKQKGFIDKSLGITEVVCAADMATGVKLGVVCGLYGGAVNNLGSPEQKTKWYLPVSELEFTGMFAMTERGHGSNVRGIITEARYDQTTQEFIIHSPSEDAQKMYIGNALKGNYAAVFAQLLINEEAHGPHCFIVPIRDENGVMWPGVTIIDMEHKEGLHGVDNGILIFDHVRIPRENLLAKFGSVSPEGLYSSPVHRNNRFNAMLAALTPTRLGLTVQAMAAMKLGLVIAVRYSHSRRQFGPKAQEEVKIIEHQTQSLRLMPHLATALALTFTTRYAAHLMDEALCQGEDLQSNRPLQALVAGLKAYSTWQNLTCLQDCQYQPKEEGEAREQMNHKIKGTGEDGESDKRKIKSDNLGFMMENRIPSLKCDSDVFVTFEGDNMVMLQVVVRELLTQHSKQMKENMVMGLIPNLYFCWLFKCLSSFLGFGMEKAGELMFLLKALRFRERVLQRSLANRLYNKVEKNKEESFTAWNSCLHHVTTLALAHIQRVTLEQFALAVEGCHVKEDRALLTAFCLLHGTSLVYQERAWYLEHKYLTPGTSRQIRKQLLELCRSVKDDALKLVEDFNIPPCCIQAPIAGVSSARAPWAFYPPPETSRSSQTISKL</sequence>
<dbReference type="EMBL" id="SRMA01025216">
    <property type="protein sequence ID" value="TRY97606.1"/>
    <property type="molecule type" value="Genomic_DNA"/>
</dbReference>
<comment type="subcellular location">
    <subcellularLocation>
        <location evidence="2">Peroxisome</location>
    </subcellularLocation>
</comment>
<keyword evidence="6" id="KW-0276">Fatty acid metabolism</keyword>
<evidence type="ECO:0000256" key="8">
    <source>
        <dbReference type="ARBA" id="ARBA00023098"/>
    </source>
</evidence>
<feature type="domain" description="Acyl-CoA oxidase C-terminal" evidence="13">
    <location>
        <begin position="547"/>
        <end position="687"/>
    </location>
</feature>